<reference evidence="18 20" key="1">
    <citation type="submission" date="2020-06" db="EMBL/GenBank/DDBJ databases">
        <title>Anoxygenic phototrophic Chloroflexota member uses a Type I reaction center.</title>
        <authorList>
            <person name="Tsuji J.M."/>
            <person name="Shaw N.A."/>
            <person name="Nagashima S."/>
            <person name="Venkiteswaran J."/>
            <person name="Schiff S.L."/>
            <person name="Hanada S."/>
            <person name="Tank M."/>
            <person name="Neufeld J.D."/>
        </authorList>
    </citation>
    <scope>NUCLEOTIDE SEQUENCE [LARGE SCALE GENOMIC DNA]</scope>
    <source>
        <strain evidence="18">L227-S17</strain>
    </source>
</reference>
<dbReference type="GO" id="GO:0009252">
    <property type="term" value="P:peptidoglycan biosynthetic process"/>
    <property type="evidence" value="ECO:0007669"/>
    <property type="project" value="UniProtKB-UniRule"/>
</dbReference>
<dbReference type="Pfam" id="PF02875">
    <property type="entry name" value="Mur_ligase_C"/>
    <property type="match status" value="1"/>
</dbReference>
<dbReference type="InterPro" id="IPR000713">
    <property type="entry name" value="Mur_ligase_N"/>
</dbReference>
<dbReference type="AlphaFoldDB" id="A0A8T7LZP8"/>
<keyword evidence="7 14" id="KW-0547">Nucleotide-binding</keyword>
<keyword evidence="8 14" id="KW-0067">ATP-binding</keyword>
<feature type="binding site" evidence="14">
    <location>
        <begin position="116"/>
        <end position="122"/>
    </location>
    <ligand>
        <name>ATP</name>
        <dbReference type="ChEBI" id="CHEBI:30616"/>
    </ligand>
</feature>
<name>A0A8T7LZP8_9CHLR</name>
<dbReference type="InterPro" id="IPR004101">
    <property type="entry name" value="Mur_ligase_C"/>
</dbReference>
<dbReference type="HAMAP" id="MF_00046">
    <property type="entry name" value="MurC"/>
    <property type="match status" value="1"/>
</dbReference>
<feature type="domain" description="Mur ligase central" evidence="17">
    <location>
        <begin position="114"/>
        <end position="294"/>
    </location>
</feature>
<dbReference type="SUPFAM" id="SSF53244">
    <property type="entry name" value="MurD-like peptide ligases, peptide-binding domain"/>
    <property type="match status" value="1"/>
</dbReference>
<dbReference type="InterPro" id="IPR013221">
    <property type="entry name" value="Mur_ligase_cen"/>
</dbReference>
<evidence type="ECO:0000259" key="17">
    <source>
        <dbReference type="Pfam" id="PF08245"/>
    </source>
</evidence>
<dbReference type="SUPFAM" id="SSF51984">
    <property type="entry name" value="MurCD N-terminal domain"/>
    <property type="match status" value="1"/>
</dbReference>
<dbReference type="GO" id="GO:0005524">
    <property type="term" value="F:ATP binding"/>
    <property type="evidence" value="ECO:0007669"/>
    <property type="project" value="UniProtKB-UniRule"/>
</dbReference>
<keyword evidence="11 14" id="KW-0131">Cell cycle</keyword>
<evidence type="ECO:0000256" key="5">
    <source>
        <dbReference type="ARBA" id="ARBA00022598"/>
    </source>
</evidence>
<dbReference type="InterPro" id="IPR036615">
    <property type="entry name" value="Mur_ligase_C_dom_sf"/>
</dbReference>
<dbReference type="Proteomes" id="UP001431572">
    <property type="component" value="Chromosome 1"/>
</dbReference>
<evidence type="ECO:0000259" key="16">
    <source>
        <dbReference type="Pfam" id="PF02875"/>
    </source>
</evidence>
<sequence>MPGLDELDTSHVFLLGIAGAGQYPLAEMLLDIGCKISGSDLKPGENGERLRQRGVTVYEGHDPSNLKDATLLVTTAASTANNPELIEAQARGIRTLTNAQMVALLVNSKRCLAIAGTHGKTTTTNLVAALLSRAELEPTFYIGGISRDLGCSGGMGKGEYAVVEADEYARRFLEYRPDAALVNNIEGDHLDYYGDFETLKAAFHQFATQSRRLFFCADEPNARLMGEQFLKERGSGVYLYGLDGMADWRAANIESNSLGGNDFTLWQGKNIQARVSLALPGLHNVSNAVGALAMCITAAPHIPPAKFCELISEFQGTARRFEVKGEKNGVLVVDDYAHHPTEIMATLASARQRYSGRRLVALFQPHTHRRTKTFLNEFAAAFTQADRVLLMEIFRTRETDTLGVSSEDILSLMQHPGKVTQVVTYQNASVILKEILQPGDVLLMLGAGDIWKIADLLL</sequence>
<evidence type="ECO:0000313" key="18">
    <source>
        <dbReference type="EMBL" id="NWJ44471.1"/>
    </source>
</evidence>
<evidence type="ECO:0000256" key="4">
    <source>
        <dbReference type="ARBA" id="ARBA00022490"/>
    </source>
</evidence>
<dbReference type="EMBL" id="JACATZ010000001">
    <property type="protein sequence ID" value="NWJ44471.1"/>
    <property type="molecule type" value="Genomic_DNA"/>
</dbReference>
<comment type="catalytic activity">
    <reaction evidence="13 14">
        <text>UDP-N-acetyl-alpha-D-muramate + L-alanine + ATP = UDP-N-acetyl-alpha-D-muramoyl-L-alanine + ADP + phosphate + H(+)</text>
        <dbReference type="Rhea" id="RHEA:23372"/>
        <dbReference type="ChEBI" id="CHEBI:15378"/>
        <dbReference type="ChEBI" id="CHEBI:30616"/>
        <dbReference type="ChEBI" id="CHEBI:43474"/>
        <dbReference type="ChEBI" id="CHEBI:57972"/>
        <dbReference type="ChEBI" id="CHEBI:70757"/>
        <dbReference type="ChEBI" id="CHEBI:83898"/>
        <dbReference type="ChEBI" id="CHEBI:456216"/>
        <dbReference type="EC" id="6.3.2.8"/>
    </reaction>
</comment>
<evidence type="ECO:0000256" key="13">
    <source>
        <dbReference type="ARBA" id="ARBA00047833"/>
    </source>
</evidence>
<evidence type="ECO:0000313" key="21">
    <source>
        <dbReference type="Proteomes" id="UP001431572"/>
    </source>
</evidence>
<evidence type="ECO:0000259" key="15">
    <source>
        <dbReference type="Pfam" id="PF01225"/>
    </source>
</evidence>
<evidence type="ECO:0000256" key="11">
    <source>
        <dbReference type="ARBA" id="ARBA00023306"/>
    </source>
</evidence>
<evidence type="ECO:0000256" key="12">
    <source>
        <dbReference type="ARBA" id="ARBA00023316"/>
    </source>
</evidence>
<dbReference type="NCBIfam" id="TIGR01082">
    <property type="entry name" value="murC"/>
    <property type="match status" value="1"/>
</dbReference>
<comment type="function">
    <text evidence="14">Cell wall formation.</text>
</comment>
<dbReference type="GO" id="GO:0008360">
    <property type="term" value="P:regulation of cell shape"/>
    <property type="evidence" value="ECO:0007669"/>
    <property type="project" value="UniProtKB-KW"/>
</dbReference>
<dbReference type="InterPro" id="IPR036565">
    <property type="entry name" value="Mur-like_cat_sf"/>
</dbReference>
<dbReference type="Gene3D" id="3.40.1190.10">
    <property type="entry name" value="Mur-like, catalytic domain"/>
    <property type="match status" value="1"/>
</dbReference>
<dbReference type="PANTHER" id="PTHR43445:SF3">
    <property type="entry name" value="UDP-N-ACETYLMURAMATE--L-ALANINE LIGASE"/>
    <property type="match status" value="1"/>
</dbReference>
<evidence type="ECO:0000256" key="3">
    <source>
        <dbReference type="ARBA" id="ARBA00012211"/>
    </source>
</evidence>
<dbReference type="Gene3D" id="3.40.50.720">
    <property type="entry name" value="NAD(P)-binding Rossmann-like Domain"/>
    <property type="match status" value="1"/>
</dbReference>
<evidence type="ECO:0000313" key="19">
    <source>
        <dbReference type="EMBL" id="WJW66364.1"/>
    </source>
</evidence>
<evidence type="ECO:0000313" key="20">
    <source>
        <dbReference type="Proteomes" id="UP000521676"/>
    </source>
</evidence>
<evidence type="ECO:0000256" key="8">
    <source>
        <dbReference type="ARBA" id="ARBA00022840"/>
    </source>
</evidence>
<dbReference type="SUPFAM" id="SSF53623">
    <property type="entry name" value="MurD-like peptide ligases, catalytic domain"/>
    <property type="match status" value="1"/>
</dbReference>
<evidence type="ECO:0000256" key="6">
    <source>
        <dbReference type="ARBA" id="ARBA00022618"/>
    </source>
</evidence>
<evidence type="ECO:0000256" key="9">
    <source>
        <dbReference type="ARBA" id="ARBA00022960"/>
    </source>
</evidence>
<dbReference type="GO" id="GO:0008763">
    <property type="term" value="F:UDP-N-acetylmuramate-L-alanine ligase activity"/>
    <property type="evidence" value="ECO:0007669"/>
    <property type="project" value="UniProtKB-UniRule"/>
</dbReference>
<evidence type="ECO:0000256" key="7">
    <source>
        <dbReference type="ARBA" id="ARBA00022741"/>
    </source>
</evidence>
<gene>
    <name evidence="14 18" type="primary">murC</name>
    <name evidence="18" type="ORF">HXX08_01195</name>
    <name evidence="19" type="ORF">OZ401_002160</name>
</gene>
<dbReference type="Pfam" id="PF08245">
    <property type="entry name" value="Mur_ligase_M"/>
    <property type="match status" value="1"/>
</dbReference>
<evidence type="ECO:0000256" key="1">
    <source>
        <dbReference type="ARBA" id="ARBA00004496"/>
    </source>
</evidence>
<dbReference type="InterPro" id="IPR050061">
    <property type="entry name" value="MurCDEF_pg_biosynth"/>
</dbReference>
<feature type="domain" description="Mur ligase C-terminal" evidence="16">
    <location>
        <begin position="319"/>
        <end position="448"/>
    </location>
</feature>
<dbReference type="RefSeq" id="WP_341468248.1">
    <property type="nucleotide sequence ID" value="NZ_CP128399.1"/>
</dbReference>
<comment type="subcellular location">
    <subcellularLocation>
        <location evidence="1 14">Cytoplasm</location>
    </subcellularLocation>
</comment>
<dbReference type="Gene3D" id="3.90.190.20">
    <property type="entry name" value="Mur ligase, C-terminal domain"/>
    <property type="match status" value="1"/>
</dbReference>
<dbReference type="PANTHER" id="PTHR43445">
    <property type="entry name" value="UDP-N-ACETYLMURAMATE--L-ALANINE LIGASE-RELATED"/>
    <property type="match status" value="1"/>
</dbReference>
<keyword evidence="10 14" id="KW-0573">Peptidoglycan synthesis</keyword>
<keyword evidence="12 14" id="KW-0961">Cell wall biogenesis/degradation</keyword>
<comment type="similarity">
    <text evidence="14">Belongs to the MurCDEF family.</text>
</comment>
<dbReference type="Pfam" id="PF01225">
    <property type="entry name" value="Mur_ligase"/>
    <property type="match status" value="1"/>
</dbReference>
<reference evidence="19" key="2">
    <citation type="journal article" date="2024" name="Nature">
        <title>Anoxygenic phototroph of the Chloroflexota uses a type I reaction centre.</title>
        <authorList>
            <person name="Tsuji J.M."/>
            <person name="Shaw N.A."/>
            <person name="Nagashima S."/>
            <person name="Venkiteswaran J.J."/>
            <person name="Schiff S.L."/>
            <person name="Watanabe T."/>
            <person name="Fukui M."/>
            <person name="Hanada S."/>
            <person name="Tank M."/>
            <person name="Neufeld J.D."/>
        </authorList>
    </citation>
    <scope>NUCLEOTIDE SEQUENCE</scope>
    <source>
        <strain evidence="19">L227-S17</strain>
    </source>
</reference>
<dbReference type="GO" id="GO:0071555">
    <property type="term" value="P:cell wall organization"/>
    <property type="evidence" value="ECO:0007669"/>
    <property type="project" value="UniProtKB-KW"/>
</dbReference>
<dbReference type="GO" id="GO:0051301">
    <property type="term" value="P:cell division"/>
    <property type="evidence" value="ECO:0007669"/>
    <property type="project" value="UniProtKB-KW"/>
</dbReference>
<comment type="pathway">
    <text evidence="2 14">Cell wall biogenesis; peptidoglycan biosynthesis.</text>
</comment>
<evidence type="ECO:0000256" key="10">
    <source>
        <dbReference type="ARBA" id="ARBA00022984"/>
    </source>
</evidence>
<dbReference type="EMBL" id="CP128399">
    <property type="protein sequence ID" value="WJW66364.1"/>
    <property type="molecule type" value="Genomic_DNA"/>
</dbReference>
<keyword evidence="9 14" id="KW-0133">Cell shape</keyword>
<keyword evidence="6 14" id="KW-0132">Cell division</keyword>
<protein>
    <recommendedName>
        <fullName evidence="3 14">UDP-N-acetylmuramate--L-alanine ligase</fullName>
        <ecNumber evidence="3 14">6.3.2.8</ecNumber>
    </recommendedName>
    <alternativeName>
        <fullName evidence="14">UDP-N-acetylmuramoyl-L-alanine synthetase</fullName>
    </alternativeName>
</protein>
<dbReference type="InterPro" id="IPR005758">
    <property type="entry name" value="UDP-N-AcMur_Ala_ligase_MurC"/>
</dbReference>
<keyword evidence="4 14" id="KW-0963">Cytoplasm</keyword>
<keyword evidence="21" id="KW-1185">Reference proteome</keyword>
<evidence type="ECO:0000256" key="14">
    <source>
        <dbReference type="HAMAP-Rule" id="MF_00046"/>
    </source>
</evidence>
<keyword evidence="5 14" id="KW-0436">Ligase</keyword>
<proteinExistence type="inferred from homology"/>
<dbReference type="EC" id="6.3.2.8" evidence="3 14"/>
<accession>A0A8T7LZP8</accession>
<evidence type="ECO:0000256" key="2">
    <source>
        <dbReference type="ARBA" id="ARBA00004752"/>
    </source>
</evidence>
<feature type="domain" description="Mur ligase N-terminal catalytic" evidence="15">
    <location>
        <begin position="14"/>
        <end position="109"/>
    </location>
</feature>
<organism evidence="18 20">
    <name type="scientific">Candidatus Chlorohelix allophototropha</name>
    <dbReference type="NCBI Taxonomy" id="3003348"/>
    <lineage>
        <taxon>Bacteria</taxon>
        <taxon>Bacillati</taxon>
        <taxon>Chloroflexota</taxon>
        <taxon>Chloroflexia</taxon>
        <taxon>Candidatus Chloroheliales</taxon>
        <taxon>Candidatus Chloroheliaceae</taxon>
        <taxon>Candidatus Chlorohelix</taxon>
    </lineage>
</organism>
<dbReference type="GO" id="GO:0005737">
    <property type="term" value="C:cytoplasm"/>
    <property type="evidence" value="ECO:0007669"/>
    <property type="project" value="UniProtKB-SubCell"/>
</dbReference>
<dbReference type="Proteomes" id="UP000521676">
    <property type="component" value="Unassembled WGS sequence"/>
</dbReference>